<dbReference type="InterPro" id="IPR002347">
    <property type="entry name" value="SDR_fam"/>
</dbReference>
<keyword evidence="2" id="KW-0560">Oxidoreductase</keyword>
<dbReference type="PRINTS" id="PR00081">
    <property type="entry name" value="GDHRDH"/>
</dbReference>
<evidence type="ECO:0000313" key="5">
    <source>
        <dbReference type="Proteomes" id="UP000763557"/>
    </source>
</evidence>
<evidence type="ECO:0000259" key="3">
    <source>
        <dbReference type="SMART" id="SM00822"/>
    </source>
</evidence>
<protein>
    <submittedName>
        <fullName evidence="4">NADP-dependent 3-hydroxy acid dehydrogenase YdfG</fullName>
    </submittedName>
</protein>
<sequence>MRTVESGDVSLAVYEQGDPADPTVLLVHGYPDDHTTWDGVAARLASQFHVVTYDVRGAGASTRPRAVSDYQIPHLVSDLFAVMDEVSPTRPVHVVAHDWGSIQAWYAVTSGTARIASYTTISGPCLDHVAYWTRRRLARPTPRNLAQVVWQQLHSWYILAFHVPFLAALAWRLGVGKMIARAEGLTSVPSTSDGIDGMKLYRANIFPRMKAASEQRTDVPVQMIVPVHDRYVTPSLLEDVSRWAPNLWRRKVFGGHWIASKRPAVIARMVEEFVSHIEGEPVTRGLQRALAPSSFAHRLVLITGAGSGIGRETALAFAREGADVIVTDIDLSSAKQTADLIGPAAVAYQLDVTDESAMRQLADAIVVEHGVPDIVVNNAGIAIAGLFLATTAKDWSRIIDVNLLGVVHGCQVFGSLMAEAGEGGHIVNVASAAAYLPSRALPAYSATKAAVLALSASLRADLEPSGIGVSAICPGFVDTPITRAATFVGVASSTQDSLRDRVSRMYRRRNFPPSRVASAIVAAVRANRAVVPVTPEAKLGLLLARFAPGLVRRLARIGVDR</sequence>
<dbReference type="Gene3D" id="3.40.50.1820">
    <property type="entry name" value="alpha/beta hydrolase"/>
    <property type="match status" value="1"/>
</dbReference>
<dbReference type="PANTHER" id="PTHR43391">
    <property type="entry name" value="RETINOL DEHYDROGENASE-RELATED"/>
    <property type="match status" value="1"/>
</dbReference>
<dbReference type="EMBL" id="JAAATY010000016">
    <property type="protein sequence ID" value="NRN67834.1"/>
    <property type="molecule type" value="Genomic_DNA"/>
</dbReference>
<accession>A0ABX2F906</accession>
<evidence type="ECO:0000256" key="2">
    <source>
        <dbReference type="ARBA" id="ARBA00023002"/>
    </source>
</evidence>
<organism evidence="4 5">
    <name type="scientific">Kibdelosporangium persicum</name>
    <dbReference type="NCBI Taxonomy" id="2698649"/>
    <lineage>
        <taxon>Bacteria</taxon>
        <taxon>Bacillati</taxon>
        <taxon>Actinomycetota</taxon>
        <taxon>Actinomycetes</taxon>
        <taxon>Pseudonocardiales</taxon>
        <taxon>Pseudonocardiaceae</taxon>
        <taxon>Kibdelosporangium</taxon>
    </lineage>
</organism>
<dbReference type="Gene3D" id="3.40.50.720">
    <property type="entry name" value="NAD(P)-binding Rossmann-like Domain"/>
    <property type="match status" value="1"/>
</dbReference>
<dbReference type="InterPro" id="IPR020904">
    <property type="entry name" value="Sc_DH/Rdtase_CS"/>
</dbReference>
<dbReference type="SMART" id="SM00822">
    <property type="entry name" value="PKS_KR"/>
    <property type="match status" value="1"/>
</dbReference>
<proteinExistence type="inferred from homology"/>
<dbReference type="SUPFAM" id="SSF53474">
    <property type="entry name" value="alpha/beta-Hydrolases"/>
    <property type="match status" value="1"/>
</dbReference>
<comment type="caution">
    <text evidence="4">The sequence shown here is derived from an EMBL/GenBank/DDBJ whole genome shotgun (WGS) entry which is preliminary data.</text>
</comment>
<dbReference type="PRINTS" id="PR00080">
    <property type="entry name" value="SDRFAMILY"/>
</dbReference>
<feature type="domain" description="Ketoreductase" evidence="3">
    <location>
        <begin position="298"/>
        <end position="475"/>
    </location>
</feature>
<dbReference type="InterPro" id="IPR036291">
    <property type="entry name" value="NAD(P)-bd_dom_sf"/>
</dbReference>
<evidence type="ECO:0000313" key="4">
    <source>
        <dbReference type="EMBL" id="NRN67834.1"/>
    </source>
</evidence>
<dbReference type="Pfam" id="PF00106">
    <property type="entry name" value="adh_short"/>
    <property type="match status" value="1"/>
</dbReference>
<dbReference type="PANTHER" id="PTHR43391:SF12">
    <property type="entry name" value="OXIDOREDUCTASE EPHD-RELATED"/>
    <property type="match status" value="1"/>
</dbReference>
<dbReference type="SUPFAM" id="SSF51735">
    <property type="entry name" value="NAD(P)-binding Rossmann-fold domains"/>
    <property type="match status" value="1"/>
</dbReference>
<dbReference type="InterPro" id="IPR029058">
    <property type="entry name" value="AB_hydrolase_fold"/>
</dbReference>
<gene>
    <name evidence="4" type="ORF">GC106_50740</name>
</gene>
<keyword evidence="5" id="KW-1185">Reference proteome</keyword>
<evidence type="ECO:0000256" key="1">
    <source>
        <dbReference type="ARBA" id="ARBA00006484"/>
    </source>
</evidence>
<dbReference type="CDD" id="cd05233">
    <property type="entry name" value="SDR_c"/>
    <property type="match status" value="1"/>
</dbReference>
<dbReference type="InterPro" id="IPR057326">
    <property type="entry name" value="KR_dom"/>
</dbReference>
<dbReference type="NCBIfam" id="NF004514">
    <property type="entry name" value="PRK05855.1"/>
    <property type="match status" value="1"/>
</dbReference>
<reference evidence="4 5" key="1">
    <citation type="submission" date="2020-01" db="EMBL/GenBank/DDBJ databases">
        <title>Kibdelosporangium persica a novel Actinomycetes from a hot desert in Iran.</title>
        <authorList>
            <person name="Safaei N."/>
            <person name="Zaburannyi N."/>
            <person name="Mueller R."/>
            <person name="Wink J."/>
        </authorList>
    </citation>
    <scope>NUCLEOTIDE SEQUENCE [LARGE SCALE GENOMIC DNA]</scope>
    <source>
        <strain evidence="4 5">4NS15</strain>
    </source>
</reference>
<dbReference type="Pfam" id="PF00561">
    <property type="entry name" value="Abhydrolase_1"/>
    <property type="match status" value="1"/>
</dbReference>
<dbReference type="Proteomes" id="UP000763557">
    <property type="component" value="Unassembled WGS sequence"/>
</dbReference>
<dbReference type="PROSITE" id="PS00061">
    <property type="entry name" value="ADH_SHORT"/>
    <property type="match status" value="1"/>
</dbReference>
<dbReference type="InterPro" id="IPR000073">
    <property type="entry name" value="AB_hydrolase_1"/>
</dbReference>
<comment type="similarity">
    <text evidence="1">Belongs to the short-chain dehydrogenases/reductases (SDR) family.</text>
</comment>
<name>A0ABX2F906_9PSEU</name>
<dbReference type="RefSeq" id="WP_173136222.1">
    <property type="nucleotide sequence ID" value="NZ_CBCSGW010000054.1"/>
</dbReference>